<dbReference type="Pfam" id="PF04773">
    <property type="entry name" value="FecR"/>
    <property type="match status" value="1"/>
</dbReference>
<feature type="transmembrane region" description="Helical" evidence="1">
    <location>
        <begin position="90"/>
        <end position="108"/>
    </location>
</feature>
<dbReference type="AlphaFoldDB" id="A0A1I1J6Y1"/>
<feature type="domain" description="FecR protein" evidence="2">
    <location>
        <begin position="188"/>
        <end position="282"/>
    </location>
</feature>
<organism evidence="4 5">
    <name type="scientific">Parapedobacter composti</name>
    <dbReference type="NCBI Taxonomy" id="623281"/>
    <lineage>
        <taxon>Bacteria</taxon>
        <taxon>Pseudomonadati</taxon>
        <taxon>Bacteroidota</taxon>
        <taxon>Sphingobacteriia</taxon>
        <taxon>Sphingobacteriales</taxon>
        <taxon>Sphingobacteriaceae</taxon>
        <taxon>Parapedobacter</taxon>
    </lineage>
</organism>
<feature type="domain" description="Protein FecR C-terminal" evidence="3">
    <location>
        <begin position="323"/>
        <end position="391"/>
    </location>
</feature>
<dbReference type="Gene3D" id="3.55.50.30">
    <property type="match status" value="1"/>
</dbReference>
<evidence type="ECO:0000256" key="1">
    <source>
        <dbReference type="SAM" id="Phobius"/>
    </source>
</evidence>
<dbReference type="InterPro" id="IPR012373">
    <property type="entry name" value="Ferrdict_sens_TM"/>
</dbReference>
<dbReference type="Gene3D" id="2.60.120.1440">
    <property type="match status" value="1"/>
</dbReference>
<protein>
    <submittedName>
        <fullName evidence="4">FecR protein</fullName>
    </submittedName>
</protein>
<dbReference type="OrthoDB" id="1099963at2"/>
<dbReference type="EMBL" id="FOLL01000011">
    <property type="protein sequence ID" value="SFC43881.1"/>
    <property type="molecule type" value="Genomic_DNA"/>
</dbReference>
<dbReference type="PANTHER" id="PTHR30273">
    <property type="entry name" value="PERIPLASMIC SIGNAL SENSOR AND SIGMA FACTOR ACTIVATOR FECR-RELATED"/>
    <property type="match status" value="1"/>
</dbReference>
<dbReference type="GO" id="GO:0016989">
    <property type="term" value="F:sigma factor antagonist activity"/>
    <property type="evidence" value="ECO:0007669"/>
    <property type="project" value="TreeGrafter"/>
</dbReference>
<gene>
    <name evidence="4" type="ORF">SAMN05421747_11132</name>
</gene>
<keyword evidence="1" id="KW-0812">Transmembrane</keyword>
<evidence type="ECO:0000313" key="4">
    <source>
        <dbReference type="EMBL" id="SFC43881.1"/>
    </source>
</evidence>
<dbReference type="RefSeq" id="WP_090973874.1">
    <property type="nucleotide sequence ID" value="NZ_FOLL01000011.1"/>
</dbReference>
<evidence type="ECO:0000313" key="5">
    <source>
        <dbReference type="Proteomes" id="UP000199577"/>
    </source>
</evidence>
<dbReference type="InterPro" id="IPR006860">
    <property type="entry name" value="FecR"/>
</dbReference>
<evidence type="ECO:0000259" key="3">
    <source>
        <dbReference type="Pfam" id="PF16344"/>
    </source>
</evidence>
<keyword evidence="1" id="KW-1133">Transmembrane helix</keyword>
<sequence>MGKDPYYISQLIAKFLQGEATPAEVETLRRLVADDPGKRQLLERYEDVSFIQEEMDYMNRLNKQEAWRAVQRKRKSQNKRKPITGFIRRLGYAAAVLVICLVIWRQFLPRQANERIIEDITYGYNNDVLPGKTQAELILSNGKTIKLGEDSLQLMETDGSMLSSERGILYYTVKDLVAELGSNQLSNTIRVPRAGTYQVVLPDGTVVWLNAQSELTYPVTFAGNKREVTLSGEAHFDVAHLPESTFVVQTTQGDVQVLGTRFNVNTYDRNHTYTTLISGKVNIIHAGINRVIKPGQQAVSSATGGVAVHETTIEKVTAWRDGYFYFSNDPITSIMEQLARWYGVDVRYEGNIPSRPYGGSIGRDVTLGKALDMLKKVSGLTFQINGTTVIVKSTND</sequence>
<keyword evidence="5" id="KW-1185">Reference proteome</keyword>
<dbReference type="InterPro" id="IPR032508">
    <property type="entry name" value="FecR_C"/>
</dbReference>
<name>A0A1I1J6Y1_9SPHI</name>
<accession>A0A1I1J6Y1</accession>
<proteinExistence type="predicted"/>
<dbReference type="Pfam" id="PF16344">
    <property type="entry name" value="FecR_C"/>
    <property type="match status" value="1"/>
</dbReference>
<reference evidence="4 5" key="1">
    <citation type="submission" date="2016-10" db="EMBL/GenBank/DDBJ databases">
        <authorList>
            <person name="de Groot N.N."/>
        </authorList>
    </citation>
    <scope>NUCLEOTIDE SEQUENCE [LARGE SCALE GENOMIC DNA]</scope>
    <source>
        <strain evidence="4 5">DSM 22900</strain>
    </source>
</reference>
<evidence type="ECO:0000259" key="2">
    <source>
        <dbReference type="Pfam" id="PF04773"/>
    </source>
</evidence>
<dbReference type="STRING" id="623281.SAMN05421747_11132"/>
<keyword evidence="1" id="KW-0472">Membrane</keyword>
<dbReference type="PANTHER" id="PTHR30273:SF2">
    <property type="entry name" value="PROTEIN FECR"/>
    <property type="match status" value="1"/>
</dbReference>
<dbReference type="Proteomes" id="UP000199577">
    <property type="component" value="Unassembled WGS sequence"/>
</dbReference>